<feature type="compositionally biased region" description="Polar residues" evidence="1">
    <location>
        <begin position="348"/>
        <end position="368"/>
    </location>
</feature>
<protein>
    <recommendedName>
        <fullName evidence="4">DUF4367 domain-containing protein</fullName>
    </recommendedName>
</protein>
<name>A0A402B5S8_9CHLR</name>
<dbReference type="Proteomes" id="UP000287171">
    <property type="component" value="Unassembled WGS sequence"/>
</dbReference>
<dbReference type="PROSITE" id="PS51257">
    <property type="entry name" value="PROKAR_LIPOPROTEIN"/>
    <property type="match status" value="1"/>
</dbReference>
<comment type="caution">
    <text evidence="2">The sequence shown here is derived from an EMBL/GenBank/DDBJ whole genome shotgun (WGS) entry which is preliminary data.</text>
</comment>
<dbReference type="RefSeq" id="WP_126627123.1">
    <property type="nucleotide sequence ID" value="NZ_BIFT01000001.1"/>
</dbReference>
<feature type="region of interest" description="Disordered" evidence="1">
    <location>
        <begin position="346"/>
        <end position="368"/>
    </location>
</feature>
<feature type="region of interest" description="Disordered" evidence="1">
    <location>
        <begin position="32"/>
        <end position="51"/>
    </location>
</feature>
<dbReference type="InterPro" id="IPR052944">
    <property type="entry name" value="Sporulation_related"/>
</dbReference>
<dbReference type="EMBL" id="BIFT01000001">
    <property type="protein sequence ID" value="GCE26703.1"/>
    <property type="molecule type" value="Genomic_DNA"/>
</dbReference>
<reference evidence="3" key="1">
    <citation type="submission" date="2018-12" db="EMBL/GenBank/DDBJ databases">
        <title>Tengunoibacter tsumagoiensis gen. nov., sp. nov., Dictyobacter kobayashii sp. nov., D. alpinus sp. nov., and D. joshuensis sp. nov. and description of Dictyobacteraceae fam. nov. within the order Ktedonobacterales isolated from Tengu-no-mugimeshi.</title>
        <authorList>
            <person name="Wang C.M."/>
            <person name="Zheng Y."/>
            <person name="Sakai Y."/>
            <person name="Toyoda A."/>
            <person name="Minakuchi Y."/>
            <person name="Abe K."/>
            <person name="Yokota A."/>
            <person name="Yabe S."/>
        </authorList>
    </citation>
    <scope>NUCLEOTIDE SEQUENCE [LARGE SCALE GENOMIC DNA]</scope>
    <source>
        <strain evidence="3">Uno16</strain>
    </source>
</reference>
<dbReference type="PANTHER" id="PTHR37507:SF2">
    <property type="entry name" value="SPORULATION PROTEIN YDCC"/>
    <property type="match status" value="1"/>
</dbReference>
<dbReference type="SUPFAM" id="SSF89392">
    <property type="entry name" value="Prokaryotic lipoproteins and lipoprotein localization factors"/>
    <property type="match status" value="1"/>
</dbReference>
<dbReference type="PANTHER" id="PTHR37507">
    <property type="entry name" value="SPORULATION PROTEIN YDCC"/>
    <property type="match status" value="1"/>
</dbReference>
<evidence type="ECO:0000256" key="1">
    <source>
        <dbReference type="SAM" id="MobiDB-lite"/>
    </source>
</evidence>
<dbReference type="OrthoDB" id="154093at2"/>
<gene>
    <name evidence="2" type="ORF">KDA_21870</name>
</gene>
<dbReference type="InterPro" id="IPR029046">
    <property type="entry name" value="LolA/LolB/LppX"/>
</dbReference>
<proteinExistence type="predicted"/>
<dbReference type="AlphaFoldDB" id="A0A402B5S8"/>
<accession>A0A402B5S8</accession>
<organism evidence="2 3">
    <name type="scientific">Dictyobacter alpinus</name>
    <dbReference type="NCBI Taxonomy" id="2014873"/>
    <lineage>
        <taxon>Bacteria</taxon>
        <taxon>Bacillati</taxon>
        <taxon>Chloroflexota</taxon>
        <taxon>Ktedonobacteria</taxon>
        <taxon>Ktedonobacterales</taxon>
        <taxon>Dictyobacteraceae</taxon>
        <taxon>Dictyobacter</taxon>
    </lineage>
</organism>
<keyword evidence="3" id="KW-1185">Reference proteome</keyword>
<sequence>MYPSRWRSSTLSVYILLLSLLLVAGCGSSGGNDKQASVTPTAPPLPSPTAISGPGQQTLDTMAQKLNNAKTLHGIFKLTSSSQAFNGNVETELWKTAPDKSRSEVKQSTFSQVSTGSVSVSDGQQIWQYDPAKKIVYTGKVSHDANTPDQQNQGIAGSGGGQNQSLLNIIQSIFDNSIGTLRSSSVTVDGHNTSDVHVVPRSNGDSGTASNFNYKGEIYIDNQTQLPVKVDLDISSLGKITVTIPKLDVNPAIDNKLYTFTPPAGTKTRPLEEASGNQNTGKLTLAQAQKQAGYHLLSIPGQEGEYTLQGVAALGTPGLQTYTLNYMKGNTAFTIAEGKPLADLPARGNQTSLRGTNGTSSSNNGQTTLSWTEKGVGYRITGAITADQALEIAKLLS</sequence>
<evidence type="ECO:0000313" key="2">
    <source>
        <dbReference type="EMBL" id="GCE26703.1"/>
    </source>
</evidence>
<evidence type="ECO:0000313" key="3">
    <source>
        <dbReference type="Proteomes" id="UP000287171"/>
    </source>
</evidence>
<evidence type="ECO:0008006" key="4">
    <source>
        <dbReference type="Google" id="ProtNLM"/>
    </source>
</evidence>
<dbReference type="Gene3D" id="2.50.20.10">
    <property type="entry name" value="Lipoprotein localisation LolA/LolB/LppX"/>
    <property type="match status" value="1"/>
</dbReference>